<dbReference type="SUPFAM" id="SSF47592">
    <property type="entry name" value="SWIB/MDM2 domain"/>
    <property type="match status" value="1"/>
</dbReference>
<dbReference type="GO" id="GO:0003743">
    <property type="term" value="F:translation initiation factor activity"/>
    <property type="evidence" value="ECO:0007669"/>
    <property type="project" value="InterPro"/>
</dbReference>
<dbReference type="OrthoDB" id="199771at2759"/>
<dbReference type="SUPFAM" id="SSF55159">
    <property type="entry name" value="eIF1-like"/>
    <property type="match status" value="1"/>
</dbReference>
<dbReference type="InterPro" id="IPR041366">
    <property type="entry name" value="Pre-PUA"/>
</dbReference>
<dbReference type="PROSITE" id="PS50890">
    <property type="entry name" value="PUA"/>
    <property type="match status" value="1"/>
</dbReference>
<dbReference type="Gene3D" id="3.10.400.20">
    <property type="match status" value="1"/>
</dbReference>
<dbReference type="AlphaFoldDB" id="A0A9P8PJK1"/>
<gene>
    <name evidence="5" type="ORF">WICMUC_004017</name>
</gene>
<dbReference type="PANTHER" id="PTHR12217:SF4">
    <property type="entry name" value="EUKARYOTIC TRANSLATION INITIATION FACTOR 2D"/>
    <property type="match status" value="1"/>
</dbReference>
<dbReference type="Pfam" id="PF26291">
    <property type="entry name" value="SWIB_eIF2D"/>
    <property type="match status" value="1"/>
</dbReference>
<dbReference type="SUPFAM" id="SSF88697">
    <property type="entry name" value="PUA domain-like"/>
    <property type="match status" value="1"/>
</dbReference>
<dbReference type="InterPro" id="IPR048248">
    <property type="entry name" value="PUA_eIF2d-like"/>
</dbReference>
<dbReference type="InterPro" id="IPR003121">
    <property type="entry name" value="SWIB_MDM2_domain"/>
</dbReference>
<dbReference type="Pfam" id="PF01253">
    <property type="entry name" value="SUI1"/>
    <property type="match status" value="1"/>
</dbReference>
<dbReference type="InterPro" id="IPR036877">
    <property type="entry name" value="SUI1_dom_sf"/>
</dbReference>
<dbReference type="InterPro" id="IPR058886">
    <property type="entry name" value="SWIB_eIF2D"/>
</dbReference>
<evidence type="ECO:0008006" key="7">
    <source>
        <dbReference type="Google" id="ProtNLM"/>
    </source>
</evidence>
<comment type="similarity">
    <text evidence="1">Belongs to the eIF2D family.</text>
</comment>
<dbReference type="EMBL" id="JAEUBF010001112">
    <property type="protein sequence ID" value="KAH3672795.1"/>
    <property type="molecule type" value="Genomic_DNA"/>
</dbReference>
<evidence type="ECO:0000313" key="5">
    <source>
        <dbReference type="EMBL" id="KAH3672795.1"/>
    </source>
</evidence>
<dbReference type="Pfam" id="PF25304">
    <property type="entry name" value="WHD_eIF2D"/>
    <property type="match status" value="1"/>
</dbReference>
<dbReference type="PANTHER" id="PTHR12217">
    <property type="entry name" value="EUKARYOTIC TRANSLATION INITIATION FACTOR 2D"/>
    <property type="match status" value="1"/>
</dbReference>
<dbReference type="GO" id="GO:0001731">
    <property type="term" value="P:formation of translation preinitiation complex"/>
    <property type="evidence" value="ECO:0007669"/>
    <property type="project" value="InterPro"/>
</dbReference>
<feature type="region of interest" description="Disordered" evidence="2">
    <location>
        <begin position="175"/>
        <end position="226"/>
    </location>
</feature>
<dbReference type="Proteomes" id="UP000769528">
    <property type="component" value="Unassembled WGS sequence"/>
</dbReference>
<feature type="domain" description="SUI1" evidence="3">
    <location>
        <begin position="466"/>
        <end position="539"/>
    </location>
</feature>
<dbReference type="InterPro" id="IPR039759">
    <property type="entry name" value="eIF2D_SUI1"/>
</dbReference>
<protein>
    <recommendedName>
        <fullName evidence="7">SUI1 domain-containing protein</fullName>
    </recommendedName>
</protein>
<evidence type="ECO:0000256" key="1">
    <source>
        <dbReference type="ARBA" id="ARBA00010359"/>
    </source>
</evidence>
<feature type="compositionally biased region" description="Acidic residues" evidence="2">
    <location>
        <begin position="183"/>
        <end position="194"/>
    </location>
</feature>
<dbReference type="InterPro" id="IPR015947">
    <property type="entry name" value="PUA-like_sf"/>
</dbReference>
<organism evidence="5 6">
    <name type="scientific">Wickerhamomyces mucosus</name>
    <dbReference type="NCBI Taxonomy" id="1378264"/>
    <lineage>
        <taxon>Eukaryota</taxon>
        <taxon>Fungi</taxon>
        <taxon>Dikarya</taxon>
        <taxon>Ascomycota</taxon>
        <taxon>Saccharomycotina</taxon>
        <taxon>Saccharomycetes</taxon>
        <taxon>Phaffomycetales</taxon>
        <taxon>Wickerhamomycetaceae</taxon>
        <taxon>Wickerhamomyces</taxon>
    </lineage>
</organism>
<comment type="caution">
    <text evidence="5">The sequence shown here is derived from an EMBL/GenBank/DDBJ whole genome shotgun (WGS) entry which is preliminary data.</text>
</comment>
<dbReference type="InterPro" id="IPR001950">
    <property type="entry name" value="SUI1"/>
</dbReference>
<evidence type="ECO:0000313" key="6">
    <source>
        <dbReference type="Proteomes" id="UP000769528"/>
    </source>
</evidence>
<dbReference type="FunFam" id="3.30.780.10:FF:000008">
    <property type="entry name" value="eukaryotic translation initiation factor 2D"/>
    <property type="match status" value="1"/>
</dbReference>
<name>A0A9P8PJK1_9ASCO</name>
<dbReference type="PROSITE" id="PS51925">
    <property type="entry name" value="SWIB_MDM2"/>
    <property type="match status" value="1"/>
</dbReference>
<accession>A0A9P8PJK1</accession>
<dbReference type="PROSITE" id="PS50296">
    <property type="entry name" value="SUI1"/>
    <property type="match status" value="1"/>
</dbReference>
<dbReference type="Gene3D" id="3.30.780.10">
    <property type="entry name" value="SUI1-like domain"/>
    <property type="match status" value="1"/>
</dbReference>
<keyword evidence="6" id="KW-1185">Reference proteome</keyword>
<sequence>MLGIIIETYNLPQGMAKETEEKILPSIIKQTTFRTIKGVAGIIYTDDDQVPVWFKTKDSELIPTVYTAWRAPFILSIVLTHPHVIEVLEGGADLMLPGSVPPFDDRIEKGSIVGIADTKNPYLIKAVGRSNHKLSNFKKTVGTSGVAIDIYHSHGDMLFRLIKKKIKAPEEPDLEIKLKEKETEEEEEEEEVNEPGDKGQKFDKEEKEEKGKEELSQPDNSEKRDVQDKLVEEVTILSIDDVDHFFKRSLFQTLTQQDLQFPLPASIFMNHIIDNLATDIPAVQIKKTSWKKSAKYLKAMEKEGFLKLKGKGDDITVVSSVTKDNNEQLKHFVPYRVKKSKPQNTKSSRDENNSNGLVLEKLYKPTSPIRQIFNDLDMVFAQFYDPAEVKDILNKYIAKHNLVNEKNKKTILLDDVLFNVTPGSEKVIGRDQILSPFLKKFSEFHRITKAGEEERSPPVRGTVPQVQIITETKIGRKVITRTSNFEPFGVEADDFSNELKVKCSGSTTIGQNTQNPKLMEVTVQGPHGKIVIDLLIKKYGLNPNWIKFDDKSKPKKKRS</sequence>
<feature type="compositionally biased region" description="Basic and acidic residues" evidence="2">
    <location>
        <begin position="195"/>
        <end position="226"/>
    </location>
</feature>
<proteinExistence type="inferred from homology"/>
<dbReference type="CDD" id="cd11608">
    <property type="entry name" value="eIF2D_C"/>
    <property type="match status" value="1"/>
</dbReference>
<dbReference type="CDD" id="cd21156">
    <property type="entry name" value="PUA_eIF2d-like"/>
    <property type="match status" value="1"/>
</dbReference>
<reference evidence="5" key="1">
    <citation type="journal article" date="2021" name="Open Biol.">
        <title>Shared evolutionary footprints suggest mitochondrial oxidative damage underlies multiple complex I losses in fungi.</title>
        <authorList>
            <person name="Schikora-Tamarit M.A."/>
            <person name="Marcet-Houben M."/>
            <person name="Nosek J."/>
            <person name="Gabaldon T."/>
        </authorList>
    </citation>
    <scope>NUCLEOTIDE SEQUENCE</scope>
    <source>
        <strain evidence="5">CBS6341</strain>
    </source>
</reference>
<dbReference type="Pfam" id="PF26292">
    <property type="entry name" value="PUA_elF2D"/>
    <property type="match status" value="1"/>
</dbReference>
<evidence type="ECO:0000259" key="3">
    <source>
        <dbReference type="PROSITE" id="PS50296"/>
    </source>
</evidence>
<dbReference type="Pfam" id="PF17832">
    <property type="entry name" value="Pre-PUA"/>
    <property type="match status" value="1"/>
</dbReference>
<dbReference type="InterPro" id="IPR039757">
    <property type="entry name" value="EIF2D"/>
</dbReference>
<feature type="domain" description="DM2" evidence="4">
    <location>
        <begin position="361"/>
        <end position="440"/>
    </location>
</feature>
<dbReference type="InterPro" id="IPR036885">
    <property type="entry name" value="SWIB_MDM2_dom_sf"/>
</dbReference>
<dbReference type="InterPro" id="IPR057429">
    <property type="entry name" value="WH_eIF2D"/>
</dbReference>
<evidence type="ECO:0000256" key="2">
    <source>
        <dbReference type="SAM" id="MobiDB-lite"/>
    </source>
</evidence>
<reference evidence="5" key="2">
    <citation type="submission" date="2021-01" db="EMBL/GenBank/DDBJ databases">
        <authorList>
            <person name="Schikora-Tamarit M.A."/>
        </authorList>
    </citation>
    <scope>NUCLEOTIDE SEQUENCE</scope>
    <source>
        <strain evidence="5">CBS6341</strain>
    </source>
</reference>
<evidence type="ECO:0000259" key="4">
    <source>
        <dbReference type="PROSITE" id="PS51925"/>
    </source>
</evidence>